<keyword evidence="3" id="KW-0808">Transferase</keyword>
<dbReference type="PhylomeDB" id="B2IYN7"/>
<dbReference type="SUPFAM" id="SSF52777">
    <property type="entry name" value="CoA-dependent acyltransferases"/>
    <property type="match status" value="1"/>
</dbReference>
<evidence type="ECO:0000313" key="3">
    <source>
        <dbReference type="EMBL" id="ACC81620.1"/>
    </source>
</evidence>
<dbReference type="KEGG" id="npu:Npun_F3162"/>
<dbReference type="EMBL" id="CP001037">
    <property type="protein sequence ID" value="ACC81620.1"/>
    <property type="molecule type" value="Genomic_DNA"/>
</dbReference>
<evidence type="ECO:0000259" key="2">
    <source>
        <dbReference type="Pfam" id="PF00198"/>
    </source>
</evidence>
<dbReference type="PROSITE" id="PS00189">
    <property type="entry name" value="LIPOYL"/>
    <property type="match status" value="1"/>
</dbReference>
<dbReference type="EC" id="2.3.1.61" evidence="3"/>
<protein>
    <submittedName>
        <fullName evidence="3">Catalytic domain of components of various dehydrogenase complexes</fullName>
        <ecNumber evidence="3">2.3.1.61</ecNumber>
    </submittedName>
</protein>
<dbReference type="Pfam" id="PF00198">
    <property type="entry name" value="2-oxoacid_dh"/>
    <property type="match status" value="1"/>
</dbReference>
<dbReference type="AlphaFoldDB" id="B2IYN7"/>
<keyword evidence="1" id="KW-0450">Lipoyl</keyword>
<dbReference type="GO" id="GO:0006086">
    <property type="term" value="P:pyruvate decarboxylation to acetyl-CoA"/>
    <property type="evidence" value="ECO:0007669"/>
    <property type="project" value="InterPro"/>
</dbReference>
<reference evidence="4" key="1">
    <citation type="submission" date="2008-04" db="EMBL/GenBank/DDBJ databases">
        <title>Complete sequence of chromosome of Nostoc punctiforme ATCC 29133.</title>
        <authorList>
            <consortium name="US DOE Joint Genome Institute"/>
            <person name="Copeland A."/>
            <person name="Lucas S."/>
            <person name="Lapidus A."/>
            <person name="Glavina del Rio T."/>
            <person name="Dalin E."/>
            <person name="Tice H."/>
            <person name="Pitluck S."/>
            <person name="Chain P."/>
            <person name="Malfatti S."/>
            <person name="Shin M."/>
            <person name="Vergez L."/>
            <person name="Schmutz J."/>
            <person name="Larimer F."/>
            <person name="Land M."/>
            <person name="Hauser L."/>
            <person name="Kyrpides N."/>
            <person name="Kim E."/>
            <person name="Meeks J.C."/>
            <person name="Elhai J."/>
            <person name="Campbell E.L."/>
            <person name="Thiel T."/>
            <person name="Longmire J."/>
            <person name="Potts M."/>
            <person name="Atlas R."/>
        </authorList>
    </citation>
    <scope>NUCLEOTIDE SEQUENCE [LARGE SCALE GENOMIC DNA]</scope>
    <source>
        <strain evidence="4">ATCC 29133 / PCC 73102</strain>
    </source>
</reference>
<proteinExistence type="predicted"/>
<dbReference type="eggNOG" id="COG0508">
    <property type="taxonomic scope" value="Bacteria"/>
</dbReference>
<evidence type="ECO:0000256" key="1">
    <source>
        <dbReference type="ARBA" id="ARBA00022823"/>
    </source>
</evidence>
<dbReference type="SUPFAM" id="SSF51230">
    <property type="entry name" value="Single hybrid motif"/>
    <property type="match status" value="1"/>
</dbReference>
<dbReference type="InterPro" id="IPR001078">
    <property type="entry name" value="2-oxoacid_DH_actylTfrase"/>
</dbReference>
<dbReference type="PANTHER" id="PTHR23151:SF90">
    <property type="entry name" value="DIHYDROLIPOYLLYSINE-RESIDUE ACETYLTRANSFERASE COMPONENT OF PYRUVATE DEHYDROGENASE COMPLEX, MITOCHONDRIAL-RELATED"/>
    <property type="match status" value="1"/>
</dbReference>
<dbReference type="OrthoDB" id="9805770at2"/>
<dbReference type="InterPro" id="IPR023213">
    <property type="entry name" value="CAT-like_dom_sf"/>
</dbReference>
<dbReference type="Proteomes" id="UP000001191">
    <property type="component" value="Chromosome"/>
</dbReference>
<dbReference type="InterPro" id="IPR045257">
    <property type="entry name" value="E2/Pdx1"/>
</dbReference>
<dbReference type="HOGENOM" id="CLU_016733_0_0_3"/>
<name>B2IYN7_NOSP7</name>
<keyword evidence="3" id="KW-0012">Acyltransferase</keyword>
<accession>B2IYN7</accession>
<sequence length="367" mass="41013">MYEIILPKFNNNDESYTLLYWLSDIGKPVNKEEAIAIFETSKAAFDLESEAEGILHTLPEAGDECKPGDVIGYLFETEAERQDFLNSSGKKAKITNDKSLTITKVAQELIDKHGISEENIRKLGKNIIKRPDIEKLISEQSRDEVTGLEISRQQMAIARVVTQSHTQIPKAFLLMKIYGDAATQMLSDYGKKHDIIIGLPELLIKITATLLSEFPFFFGSLIDDNRFMPGEVANIGVTLDLGKGLFIPVIKNVGEISLADIANKLMEFRLKAMRGQFNEEELNQGNISLSINMDKDSLVTIPIILPSQSCMLSLGGIQEELYLGSEQNVKNRSYINLGLAYDHRVINGREAAQFLTKIKTKVEQPSI</sequence>
<organism evidence="3 4">
    <name type="scientific">Nostoc punctiforme (strain ATCC 29133 / PCC 73102)</name>
    <dbReference type="NCBI Taxonomy" id="63737"/>
    <lineage>
        <taxon>Bacteria</taxon>
        <taxon>Bacillati</taxon>
        <taxon>Cyanobacteriota</taxon>
        <taxon>Cyanophyceae</taxon>
        <taxon>Nostocales</taxon>
        <taxon>Nostocaceae</taxon>
        <taxon>Nostoc</taxon>
    </lineage>
</organism>
<dbReference type="GO" id="GO:0045254">
    <property type="term" value="C:pyruvate dehydrogenase complex"/>
    <property type="evidence" value="ECO:0007669"/>
    <property type="project" value="InterPro"/>
</dbReference>
<feature type="domain" description="2-oxoacid dehydrogenase acyltransferase catalytic" evidence="2">
    <location>
        <begin position="146"/>
        <end position="365"/>
    </location>
</feature>
<evidence type="ECO:0000313" key="4">
    <source>
        <dbReference type="Proteomes" id="UP000001191"/>
    </source>
</evidence>
<dbReference type="Gene3D" id="3.30.559.10">
    <property type="entry name" value="Chloramphenicol acetyltransferase-like domain"/>
    <property type="match status" value="1"/>
</dbReference>
<keyword evidence="4" id="KW-1185">Reference proteome</keyword>
<dbReference type="Gene3D" id="2.40.50.100">
    <property type="match status" value="1"/>
</dbReference>
<dbReference type="STRING" id="63737.Npun_F3162"/>
<dbReference type="InterPro" id="IPR003016">
    <property type="entry name" value="2-oxoA_DH_lipoyl-BS"/>
</dbReference>
<gene>
    <name evidence="3" type="ordered locus">Npun_F3162</name>
</gene>
<dbReference type="PANTHER" id="PTHR23151">
    <property type="entry name" value="DIHYDROLIPOAMIDE ACETYL/SUCCINYL-TRANSFERASE-RELATED"/>
    <property type="match status" value="1"/>
</dbReference>
<dbReference type="EnsemblBacteria" id="ACC81620">
    <property type="protein sequence ID" value="ACC81620"/>
    <property type="gene ID" value="Npun_F3162"/>
</dbReference>
<dbReference type="InterPro" id="IPR011053">
    <property type="entry name" value="Single_hybrid_motif"/>
</dbReference>
<reference evidence="3 4" key="2">
    <citation type="journal article" date="2013" name="Plant Physiol.">
        <title>A Nostoc punctiforme Sugar Transporter Necessary to Establish a Cyanobacterium-Plant Symbiosis.</title>
        <authorList>
            <person name="Ekman M."/>
            <person name="Picossi S."/>
            <person name="Campbell E.L."/>
            <person name="Meeks J.C."/>
            <person name="Flores E."/>
        </authorList>
    </citation>
    <scope>NUCLEOTIDE SEQUENCE [LARGE SCALE GENOMIC DNA]</scope>
    <source>
        <strain evidence="4">ATCC 29133 / PCC 73102</strain>
    </source>
</reference>
<dbReference type="RefSeq" id="WP_012409601.1">
    <property type="nucleotide sequence ID" value="NC_010628.1"/>
</dbReference>
<dbReference type="GO" id="GO:0004149">
    <property type="term" value="F:dihydrolipoyllysine-residue succinyltransferase activity"/>
    <property type="evidence" value="ECO:0007669"/>
    <property type="project" value="UniProtKB-EC"/>
</dbReference>